<gene>
    <name evidence="1" type="ORF">SAMN04489868_101140</name>
</gene>
<dbReference type="AlphaFoldDB" id="A0A1I3ARL5"/>
<dbReference type="Proteomes" id="UP000198668">
    <property type="component" value="Unassembled WGS sequence"/>
</dbReference>
<proteinExistence type="predicted"/>
<accession>A0A1I3ARL5</accession>
<protein>
    <submittedName>
        <fullName evidence="1">Uncharacterized protein</fullName>
    </submittedName>
</protein>
<dbReference type="EMBL" id="FOQE01000001">
    <property type="protein sequence ID" value="SFH52379.1"/>
    <property type="molecule type" value="Genomic_DNA"/>
</dbReference>
<keyword evidence="2" id="KW-1185">Reference proteome</keyword>
<sequence length="70" mass="7834">MTLMTNPSAAISLSWSINDVNDKLEGCNEFELVNKHPHSKLVQVDAQTEYLTESEVVMDLDGHTFVNVKV</sequence>
<reference evidence="1 2" key="1">
    <citation type="submission" date="2016-10" db="EMBL/GenBank/DDBJ databases">
        <authorList>
            <person name="de Groot N.N."/>
        </authorList>
    </citation>
    <scope>NUCLEOTIDE SEQUENCE [LARGE SCALE GENOMIC DNA]</scope>
    <source>
        <strain evidence="1 2">DSM 27630</strain>
    </source>
</reference>
<evidence type="ECO:0000313" key="1">
    <source>
        <dbReference type="EMBL" id="SFH52379.1"/>
    </source>
</evidence>
<name>A0A1I3ARL5_9LACT</name>
<organism evidence="1 2">
    <name type="scientific">Pisciglobus halotolerans</name>
    <dbReference type="NCBI Taxonomy" id="745365"/>
    <lineage>
        <taxon>Bacteria</taxon>
        <taxon>Bacillati</taxon>
        <taxon>Bacillota</taxon>
        <taxon>Bacilli</taxon>
        <taxon>Lactobacillales</taxon>
        <taxon>Carnobacteriaceae</taxon>
    </lineage>
</organism>
<evidence type="ECO:0000313" key="2">
    <source>
        <dbReference type="Proteomes" id="UP000198668"/>
    </source>
</evidence>